<keyword evidence="2" id="KW-1185">Reference proteome</keyword>
<feature type="region of interest" description="Disordered" evidence="1">
    <location>
        <begin position="1"/>
        <end position="106"/>
    </location>
</feature>
<evidence type="ECO:0000256" key="1">
    <source>
        <dbReference type="SAM" id="MobiDB-lite"/>
    </source>
</evidence>
<accession>A0A0N4ZXP7</accession>
<dbReference type="AlphaFoldDB" id="A0A0N4ZXP7"/>
<dbReference type="WBParaSite" id="PTRK_0001350000.1">
    <property type="protein sequence ID" value="PTRK_0001350000.1"/>
    <property type="gene ID" value="PTRK_0001350000"/>
</dbReference>
<sequence length="106" mass="11802">PDRPRPSSATRSRRRAGRSQHAQPAQPRSDRPRTHGCGYWAAQTSLRSAYRPDHSQLARRSGRTKQSSRKTSPFSGKPAHASARARRGPFHGQSRQPVLHQSAESV</sequence>
<reference evidence="3" key="1">
    <citation type="submission" date="2017-02" db="UniProtKB">
        <authorList>
            <consortium name="WormBaseParasite"/>
        </authorList>
    </citation>
    <scope>IDENTIFICATION</scope>
</reference>
<feature type="compositionally biased region" description="Low complexity" evidence="1">
    <location>
        <begin position="1"/>
        <end position="10"/>
    </location>
</feature>
<evidence type="ECO:0000313" key="2">
    <source>
        <dbReference type="Proteomes" id="UP000038045"/>
    </source>
</evidence>
<name>A0A0N4ZXP7_PARTI</name>
<protein>
    <submittedName>
        <fullName evidence="3">Clade I nitrous oxide reductase</fullName>
    </submittedName>
</protein>
<evidence type="ECO:0000313" key="3">
    <source>
        <dbReference type="WBParaSite" id="PTRK_0001350000.1"/>
    </source>
</evidence>
<proteinExistence type="predicted"/>
<organism evidence="2 3">
    <name type="scientific">Parastrongyloides trichosuri</name>
    <name type="common">Possum-specific nematode worm</name>
    <dbReference type="NCBI Taxonomy" id="131310"/>
    <lineage>
        <taxon>Eukaryota</taxon>
        <taxon>Metazoa</taxon>
        <taxon>Ecdysozoa</taxon>
        <taxon>Nematoda</taxon>
        <taxon>Chromadorea</taxon>
        <taxon>Rhabditida</taxon>
        <taxon>Tylenchina</taxon>
        <taxon>Panagrolaimomorpha</taxon>
        <taxon>Strongyloidoidea</taxon>
        <taxon>Strongyloididae</taxon>
        <taxon>Parastrongyloides</taxon>
    </lineage>
</organism>
<dbReference type="Proteomes" id="UP000038045">
    <property type="component" value="Unplaced"/>
</dbReference>